<evidence type="ECO:0000313" key="1">
    <source>
        <dbReference type="EMBL" id="KAJ7410420.1"/>
    </source>
</evidence>
<reference evidence="1" key="1">
    <citation type="submission" date="2019-10" db="EMBL/GenBank/DDBJ databases">
        <authorList>
            <person name="Soares A.E.R."/>
            <person name="Aleixo A."/>
            <person name="Schneider P."/>
            <person name="Miyaki C.Y."/>
            <person name="Schneider M.P."/>
            <person name="Mello C."/>
            <person name="Vasconcelos A.T.R."/>
        </authorList>
    </citation>
    <scope>NUCLEOTIDE SEQUENCE</scope>
    <source>
        <tissue evidence="1">Muscle</tissue>
    </source>
</reference>
<name>A0ABQ9D1M6_9PASS</name>
<evidence type="ECO:0000313" key="2">
    <source>
        <dbReference type="Proteomes" id="UP001145742"/>
    </source>
</evidence>
<keyword evidence="2" id="KW-1185">Reference proteome</keyword>
<protein>
    <submittedName>
        <fullName evidence="1">Uncharacterized protein</fullName>
    </submittedName>
</protein>
<dbReference type="EMBL" id="WHWB01034406">
    <property type="protein sequence ID" value="KAJ7410420.1"/>
    <property type="molecule type" value="Genomic_DNA"/>
</dbReference>
<gene>
    <name evidence="1" type="ORF">WISP_108600</name>
</gene>
<organism evidence="1 2">
    <name type="scientific">Willisornis vidua</name>
    <name type="common">Xingu scale-backed antbird</name>
    <dbReference type="NCBI Taxonomy" id="1566151"/>
    <lineage>
        <taxon>Eukaryota</taxon>
        <taxon>Metazoa</taxon>
        <taxon>Chordata</taxon>
        <taxon>Craniata</taxon>
        <taxon>Vertebrata</taxon>
        <taxon>Euteleostomi</taxon>
        <taxon>Archelosauria</taxon>
        <taxon>Archosauria</taxon>
        <taxon>Dinosauria</taxon>
        <taxon>Saurischia</taxon>
        <taxon>Theropoda</taxon>
        <taxon>Coelurosauria</taxon>
        <taxon>Aves</taxon>
        <taxon>Neognathae</taxon>
        <taxon>Neoaves</taxon>
        <taxon>Telluraves</taxon>
        <taxon>Australaves</taxon>
        <taxon>Passeriformes</taxon>
        <taxon>Thamnophilidae</taxon>
        <taxon>Willisornis</taxon>
    </lineage>
</organism>
<accession>A0ABQ9D1M6</accession>
<comment type="caution">
    <text evidence="1">The sequence shown here is derived from an EMBL/GenBank/DDBJ whole genome shotgun (WGS) entry which is preliminary data.</text>
</comment>
<dbReference type="Proteomes" id="UP001145742">
    <property type="component" value="Unassembled WGS sequence"/>
</dbReference>
<sequence length="125" mass="14572">MGKGLKWTGFRRQYLHIAIVLVFLLMRTPGWLPEQLAENQLLISWQPSFSLRNTLTWLHDAEKMIAIFGPVLSVLPQVLDSQLKQYQSWGRDSSRSANQKRTMGCKEKIQPIVKREDYGERIVQM</sequence>
<proteinExistence type="predicted"/>